<dbReference type="InterPro" id="IPR003599">
    <property type="entry name" value="Ig_sub"/>
</dbReference>
<dbReference type="Pfam" id="PF12662">
    <property type="entry name" value="cEGF"/>
    <property type="match status" value="1"/>
</dbReference>
<dbReference type="GO" id="GO:0005509">
    <property type="term" value="F:calcium ion binding"/>
    <property type="evidence" value="ECO:0007669"/>
    <property type="project" value="InterPro"/>
</dbReference>
<evidence type="ECO:0000256" key="6">
    <source>
        <dbReference type="ARBA" id="ARBA00023157"/>
    </source>
</evidence>
<evidence type="ECO:0000256" key="4">
    <source>
        <dbReference type="ARBA" id="ARBA00022729"/>
    </source>
</evidence>
<keyword evidence="7" id="KW-0325">Glycoprotein</keyword>
<dbReference type="Gene3D" id="2.10.25.10">
    <property type="entry name" value="Laminin"/>
    <property type="match status" value="2"/>
</dbReference>
<dbReference type="InterPro" id="IPR009030">
    <property type="entry name" value="Growth_fac_rcpt_cys_sf"/>
</dbReference>
<keyword evidence="8" id="KW-1133">Transmembrane helix</keyword>
<keyword evidence="8" id="KW-0812">Transmembrane</keyword>
<evidence type="ECO:0000259" key="9">
    <source>
        <dbReference type="PROSITE" id="PS50835"/>
    </source>
</evidence>
<keyword evidence="2" id="KW-0964">Secreted</keyword>
<evidence type="ECO:0000313" key="10">
    <source>
        <dbReference type="EMBL" id="NDJ95851.1"/>
    </source>
</evidence>
<dbReference type="InterPro" id="IPR036179">
    <property type="entry name" value="Ig-like_dom_sf"/>
</dbReference>
<dbReference type="PANTHER" id="PTHR47333">
    <property type="entry name" value="VON WILLEBRAND FACTOR C AND EGF DOMAIN-CONTAINING PROTEIN"/>
    <property type="match status" value="1"/>
</dbReference>
<evidence type="ECO:0000256" key="1">
    <source>
        <dbReference type="ARBA" id="ARBA00004613"/>
    </source>
</evidence>
<dbReference type="SMART" id="SM00181">
    <property type="entry name" value="EGF"/>
    <property type="match status" value="3"/>
</dbReference>
<dbReference type="Gene3D" id="2.60.40.10">
    <property type="entry name" value="Immunoglobulins"/>
    <property type="match status" value="1"/>
</dbReference>
<dbReference type="InterPro" id="IPR001881">
    <property type="entry name" value="EGF-like_Ca-bd_dom"/>
</dbReference>
<dbReference type="FunFam" id="2.10.25.10:FF:000119">
    <property type="entry name" value="vitamin K-dependent protein S"/>
    <property type="match status" value="1"/>
</dbReference>
<evidence type="ECO:0000256" key="8">
    <source>
        <dbReference type="SAM" id="Phobius"/>
    </source>
</evidence>
<dbReference type="EMBL" id="GHBR01000270">
    <property type="protein sequence ID" value="NDJ95851.1"/>
    <property type="molecule type" value="Transcribed_RNA"/>
</dbReference>
<keyword evidence="8" id="KW-0472">Membrane</keyword>
<dbReference type="InterPro" id="IPR052080">
    <property type="entry name" value="vWF_C/EGF_Fibrillin"/>
</dbReference>
<keyword evidence="5" id="KW-0677">Repeat</keyword>
<organism evidence="10">
    <name type="scientific">Myxobolus squamalis</name>
    <name type="common">Myxosporean</name>
    <dbReference type="NCBI Taxonomy" id="59785"/>
    <lineage>
        <taxon>Eukaryota</taxon>
        <taxon>Metazoa</taxon>
        <taxon>Cnidaria</taxon>
        <taxon>Myxozoa</taxon>
        <taxon>Myxosporea</taxon>
        <taxon>Bivalvulida</taxon>
        <taxon>Platysporina</taxon>
        <taxon>Myxobolidae</taxon>
        <taxon>Myxobolus</taxon>
    </lineage>
</organism>
<proteinExistence type="predicted"/>
<feature type="domain" description="Ig-like" evidence="9">
    <location>
        <begin position="1"/>
        <end position="82"/>
    </location>
</feature>
<dbReference type="AlphaFoldDB" id="A0A6B2G385"/>
<reference evidence="10" key="1">
    <citation type="submission" date="2018-11" db="EMBL/GenBank/DDBJ databases">
        <title>Myxobolus squamalis genome and transcriptome.</title>
        <authorList>
            <person name="Yahalomi D."/>
            <person name="Atkinson S.D."/>
            <person name="Neuhof M."/>
            <person name="Chang E.S."/>
            <person name="Philippe H."/>
            <person name="Cartwright P."/>
            <person name="Bartholomew J.L."/>
            <person name="Huchon D."/>
        </authorList>
    </citation>
    <scope>NUCLEOTIDE SEQUENCE</scope>
    <source>
        <strain evidence="10">71B08</strain>
        <tissue evidence="10">Whole</tissue>
    </source>
</reference>
<keyword evidence="4" id="KW-0732">Signal</keyword>
<dbReference type="PANTHER" id="PTHR47333:SF4">
    <property type="entry name" value="EGF-LIKE DOMAIN-CONTAINING PROTEIN"/>
    <property type="match status" value="1"/>
</dbReference>
<comment type="subcellular location">
    <subcellularLocation>
        <location evidence="1">Secreted</location>
    </subcellularLocation>
</comment>
<dbReference type="SUPFAM" id="SSF57184">
    <property type="entry name" value="Growth factor receptor domain"/>
    <property type="match status" value="1"/>
</dbReference>
<dbReference type="InterPro" id="IPR003598">
    <property type="entry name" value="Ig_sub2"/>
</dbReference>
<dbReference type="SMART" id="SM00409">
    <property type="entry name" value="IG"/>
    <property type="match status" value="1"/>
</dbReference>
<dbReference type="PROSITE" id="PS01187">
    <property type="entry name" value="EGF_CA"/>
    <property type="match status" value="1"/>
</dbReference>
<dbReference type="GO" id="GO:0005576">
    <property type="term" value="C:extracellular region"/>
    <property type="evidence" value="ECO:0007669"/>
    <property type="project" value="UniProtKB-SubCell"/>
</dbReference>
<sequence>MEYNIGETVLVKCIADGNPLPEIILWRVRTPDNNNGHENDKHYIDSKDGTLKINSLKLSDEGIYACMASNKFGNDVQQISIKVKKTQKCFYQNVICQSICENGQEICSCPPGYFLSDDKEYCQDIDECNKSFCDQKCENLPGSYRCLCENQYDLATDGHSCYSSQKCNENDLECYPICQRKNGTKICECNLGFRFYPENNNCIRENISAFSVFSTFTPLVLALGVLGIAIIVIVLIIVGVIMTLRSNPIEN</sequence>
<evidence type="ECO:0000256" key="2">
    <source>
        <dbReference type="ARBA" id="ARBA00022525"/>
    </source>
</evidence>
<evidence type="ECO:0000256" key="5">
    <source>
        <dbReference type="ARBA" id="ARBA00022737"/>
    </source>
</evidence>
<dbReference type="Pfam" id="PF13927">
    <property type="entry name" value="Ig_3"/>
    <property type="match status" value="1"/>
</dbReference>
<dbReference type="InterPro" id="IPR007110">
    <property type="entry name" value="Ig-like_dom"/>
</dbReference>
<evidence type="ECO:0000256" key="3">
    <source>
        <dbReference type="ARBA" id="ARBA00022536"/>
    </source>
</evidence>
<dbReference type="SUPFAM" id="SSF48726">
    <property type="entry name" value="Immunoglobulin"/>
    <property type="match status" value="1"/>
</dbReference>
<dbReference type="SMART" id="SM00179">
    <property type="entry name" value="EGF_CA"/>
    <property type="match status" value="1"/>
</dbReference>
<dbReference type="InterPro" id="IPR013783">
    <property type="entry name" value="Ig-like_fold"/>
</dbReference>
<protein>
    <submittedName>
        <fullName evidence="10">Fibulin-2 (Trinotate prediction)</fullName>
    </submittedName>
</protein>
<name>A0A6B2G385_MYXSQ</name>
<accession>A0A6B2G385</accession>
<dbReference type="PROSITE" id="PS50835">
    <property type="entry name" value="IG_LIKE"/>
    <property type="match status" value="1"/>
</dbReference>
<dbReference type="InterPro" id="IPR018097">
    <property type="entry name" value="EGF_Ca-bd_CS"/>
</dbReference>
<keyword evidence="3" id="KW-0245">EGF-like domain</keyword>
<keyword evidence="6" id="KW-1015">Disulfide bond</keyword>
<dbReference type="InterPro" id="IPR026823">
    <property type="entry name" value="cEGF"/>
</dbReference>
<evidence type="ECO:0000256" key="7">
    <source>
        <dbReference type="ARBA" id="ARBA00023180"/>
    </source>
</evidence>
<dbReference type="SMART" id="SM00408">
    <property type="entry name" value="IGc2"/>
    <property type="match status" value="1"/>
</dbReference>
<dbReference type="InterPro" id="IPR000742">
    <property type="entry name" value="EGF"/>
</dbReference>
<feature type="transmembrane region" description="Helical" evidence="8">
    <location>
        <begin position="219"/>
        <end position="244"/>
    </location>
</feature>